<evidence type="ECO:0000256" key="1">
    <source>
        <dbReference type="SAM" id="MobiDB-lite"/>
    </source>
</evidence>
<sequence>MANIFELQSVVEAMKVHWPSKQTNHKKVALGYIKQCQKALTQGILLASHWQIKHEEIPVSWRELRFACGKYGPKTNQQYWFDWFQANYPLLIKIKTGYSFGKKGTLTMVKTTREIDRILSSQDPAETFKAFYQDEVDSPMDWVAIDLASLNGYIRHNENITDRNQTLDDNLKQARVIFDIATYCNGQLPQVISLSEFGRKYYRGPNLQSCPKIIRHAALGNCHQYDIEASVFTWKFDTSKELMPEIKLPATLDYLDFKQKHRERLAKLVFGNQEDWTVNTIKRCITAIGFGARSTNAVWVGDNGKWTTTALRDIIHSKEYLDKFLKDPLISEFIQEQEAMNYLIFNSVKSNPHIKNNKNCLSDSGRLSRNRTMSYLYQQTESSIIKQLMRVAEPGNILLLCHDGFYTKNRADLSEMRYVLRTYLPNGNLDHTEIQGFKFLDHSDEHLHKQFIHKQESDLRKEFGKLTKDYFPKSIIQKQSYKRQDDHDDGTCPNGYYEPMLDEDEDEEV</sequence>
<dbReference type="EMBL" id="LR796622">
    <property type="protein sequence ID" value="CAB4154471.1"/>
    <property type="molecule type" value="Genomic_DNA"/>
</dbReference>
<name>A0A6J5NAK1_9CAUD</name>
<proteinExistence type="predicted"/>
<organism evidence="2">
    <name type="scientific">uncultured Caudovirales phage</name>
    <dbReference type="NCBI Taxonomy" id="2100421"/>
    <lineage>
        <taxon>Viruses</taxon>
        <taxon>Duplodnaviria</taxon>
        <taxon>Heunggongvirae</taxon>
        <taxon>Uroviricota</taxon>
        <taxon>Caudoviricetes</taxon>
        <taxon>Peduoviridae</taxon>
        <taxon>Maltschvirus</taxon>
        <taxon>Maltschvirus maltsch</taxon>
    </lineage>
</organism>
<gene>
    <name evidence="2" type="ORF">UFOVP645_4</name>
</gene>
<reference evidence="2" key="1">
    <citation type="submission" date="2020-04" db="EMBL/GenBank/DDBJ databases">
        <authorList>
            <person name="Chiriac C."/>
            <person name="Salcher M."/>
            <person name="Ghai R."/>
            <person name="Kavagutti S V."/>
        </authorList>
    </citation>
    <scope>NUCLEOTIDE SEQUENCE</scope>
</reference>
<protein>
    <submittedName>
        <fullName evidence="2">Uncharacterized protein</fullName>
    </submittedName>
</protein>
<feature type="compositionally biased region" description="Acidic residues" evidence="1">
    <location>
        <begin position="500"/>
        <end position="509"/>
    </location>
</feature>
<feature type="region of interest" description="Disordered" evidence="1">
    <location>
        <begin position="477"/>
        <end position="509"/>
    </location>
</feature>
<accession>A0A6J5NAK1</accession>
<evidence type="ECO:0000313" key="2">
    <source>
        <dbReference type="EMBL" id="CAB4154471.1"/>
    </source>
</evidence>